<proteinExistence type="predicted"/>
<feature type="transmembrane region" description="Helical" evidence="1">
    <location>
        <begin position="86"/>
        <end position="104"/>
    </location>
</feature>
<feature type="domain" description="Heparan-alpha-glucosaminide N-acetyltransferase catalytic" evidence="2">
    <location>
        <begin position="15"/>
        <end position="235"/>
    </location>
</feature>
<dbReference type="InterPro" id="IPR012429">
    <property type="entry name" value="HGSNAT_cat"/>
</dbReference>
<feature type="transmembrane region" description="Helical" evidence="1">
    <location>
        <begin position="218"/>
        <end position="241"/>
    </location>
</feature>
<dbReference type="RefSeq" id="WP_009140327.1">
    <property type="nucleotide sequence ID" value="NZ_JH126467.1"/>
</dbReference>
<dbReference type="STRING" id="742742.HMPREF9452_00291"/>
<dbReference type="AlphaFoldDB" id="G1WG28"/>
<evidence type="ECO:0000256" key="1">
    <source>
        <dbReference type="SAM" id="Phobius"/>
    </source>
</evidence>
<sequence>MNTESDIDQQKPAERIVFFDTIRGLTIISMVAFHTTYDLAYLYGIDLPWFTSSIFQDIWRAAISWTFLILAGWMTQHSRNNLKRGAMYAIAALVVFLVTSVASVDTPVSFGILYCMAFCTLAYGAGARFFKRLNPLIGITICMSLFAITYGVPRGSYMFAGLSWLGFPGPGFASGDYYPPIPYFFLYAAGVFSAIAYLSRDVKSYIYPSWMKRDYCHLLTIIGRHSLLVYLLHQPIVLALLTATLG</sequence>
<feature type="transmembrane region" description="Helical" evidence="1">
    <location>
        <begin position="137"/>
        <end position="160"/>
    </location>
</feature>
<dbReference type="OrthoDB" id="9807591at2"/>
<dbReference type="GeneID" id="62758083"/>
<dbReference type="Pfam" id="PF07786">
    <property type="entry name" value="HGSNAT_cat"/>
    <property type="match status" value="1"/>
</dbReference>
<protein>
    <recommendedName>
        <fullName evidence="2">Heparan-alpha-glucosaminide N-acetyltransferase catalytic domain-containing protein</fullName>
    </recommendedName>
</protein>
<dbReference type="EMBL" id="ADLS01000005">
    <property type="protein sequence ID" value="EGX67607.1"/>
    <property type="molecule type" value="Genomic_DNA"/>
</dbReference>
<reference evidence="3 4" key="1">
    <citation type="submission" date="2011-06" db="EMBL/GenBank/DDBJ databases">
        <title>The Genome Sequence of Collinsella tanakaei YIT 12063.</title>
        <authorList>
            <consortium name="The Broad Institute Genome Sequencing Platform"/>
            <person name="Earl A."/>
            <person name="Ward D."/>
            <person name="Feldgarden M."/>
            <person name="Gevers D."/>
            <person name="Morotomi M."/>
            <person name="Young S.K."/>
            <person name="Zeng Q."/>
            <person name="Gargeya S."/>
            <person name="Fitzgerald M."/>
            <person name="Haas B."/>
            <person name="Abouelleil A."/>
            <person name="Alvarado L."/>
            <person name="Arachchi H.M."/>
            <person name="Berlin A."/>
            <person name="Brown A."/>
            <person name="Chapman S.B."/>
            <person name="Chen Z."/>
            <person name="Dunbar C."/>
            <person name="Freedman E."/>
            <person name="Gearin G."/>
            <person name="Gellesch M."/>
            <person name="Goldberg J."/>
            <person name="Griggs A."/>
            <person name="Gujja S."/>
            <person name="Heiman D."/>
            <person name="Howarth C."/>
            <person name="Larson L."/>
            <person name="Lui A."/>
            <person name="MacDonald P.J.P."/>
            <person name="Mehta T."/>
            <person name="Montmayeur A."/>
            <person name="Murphy C."/>
            <person name="Neiman D."/>
            <person name="Pearson M."/>
            <person name="Priest M."/>
            <person name="Roberts A."/>
            <person name="Saif S."/>
            <person name="Shea T."/>
            <person name="Shenoy N."/>
            <person name="Sisk P."/>
            <person name="Stolte C."/>
            <person name="Sykes S."/>
            <person name="Wortman J."/>
            <person name="Nusbaum C."/>
            <person name="Birren B."/>
        </authorList>
    </citation>
    <scope>NUCLEOTIDE SEQUENCE [LARGE SCALE GENOMIC DNA]</scope>
    <source>
        <strain evidence="3 4">YIT 12063</strain>
    </source>
</reference>
<evidence type="ECO:0000259" key="2">
    <source>
        <dbReference type="Pfam" id="PF07786"/>
    </source>
</evidence>
<keyword evidence="1" id="KW-0472">Membrane</keyword>
<name>G1WG28_9ACTN</name>
<dbReference type="HOGENOM" id="CLU_067755_1_0_11"/>
<accession>G1WG28</accession>
<feature type="transmembrane region" description="Helical" evidence="1">
    <location>
        <begin position="110"/>
        <end position="130"/>
    </location>
</feature>
<keyword evidence="4" id="KW-1185">Reference proteome</keyword>
<comment type="caution">
    <text evidence="3">The sequence shown here is derived from an EMBL/GenBank/DDBJ whole genome shotgun (WGS) entry which is preliminary data.</text>
</comment>
<keyword evidence="1" id="KW-0812">Transmembrane</keyword>
<feature type="transmembrane region" description="Helical" evidence="1">
    <location>
        <begin position="16"/>
        <end position="37"/>
    </location>
</feature>
<dbReference type="Proteomes" id="UP000004830">
    <property type="component" value="Unassembled WGS sequence"/>
</dbReference>
<keyword evidence="1" id="KW-1133">Transmembrane helix</keyword>
<gene>
    <name evidence="3" type="ORF">HMPREF9452_00291</name>
</gene>
<dbReference type="eggNOG" id="COG3503">
    <property type="taxonomic scope" value="Bacteria"/>
</dbReference>
<evidence type="ECO:0000313" key="3">
    <source>
        <dbReference type="EMBL" id="EGX67607.1"/>
    </source>
</evidence>
<organism evidence="3 4">
    <name type="scientific">Collinsella tanakaei YIT 12063</name>
    <dbReference type="NCBI Taxonomy" id="742742"/>
    <lineage>
        <taxon>Bacteria</taxon>
        <taxon>Bacillati</taxon>
        <taxon>Actinomycetota</taxon>
        <taxon>Coriobacteriia</taxon>
        <taxon>Coriobacteriales</taxon>
        <taxon>Coriobacteriaceae</taxon>
        <taxon>Collinsella</taxon>
    </lineage>
</organism>
<feature type="transmembrane region" description="Helical" evidence="1">
    <location>
        <begin position="180"/>
        <end position="198"/>
    </location>
</feature>
<feature type="transmembrane region" description="Helical" evidence="1">
    <location>
        <begin position="57"/>
        <end position="74"/>
    </location>
</feature>
<evidence type="ECO:0000313" key="4">
    <source>
        <dbReference type="Proteomes" id="UP000004830"/>
    </source>
</evidence>